<keyword evidence="1" id="KW-0472">Membrane</keyword>
<accession>A0A9N9QEI8</accession>
<reference evidence="3" key="1">
    <citation type="submission" date="2022-01" db="EMBL/GenBank/DDBJ databases">
        <authorList>
            <person name="King R."/>
        </authorList>
    </citation>
    <scope>NUCLEOTIDE SEQUENCE</scope>
</reference>
<dbReference type="InterPro" id="IPR013783">
    <property type="entry name" value="Ig-like_fold"/>
</dbReference>
<evidence type="ECO:0000313" key="3">
    <source>
        <dbReference type="EMBL" id="CAG9761316.1"/>
    </source>
</evidence>
<keyword evidence="4" id="KW-1185">Reference proteome</keyword>
<dbReference type="EMBL" id="OU892286">
    <property type="protein sequence ID" value="CAG9761316.1"/>
    <property type="molecule type" value="Genomic_DNA"/>
</dbReference>
<dbReference type="PANTHER" id="PTHR21261">
    <property type="entry name" value="BEAT PROTEIN"/>
    <property type="match status" value="1"/>
</dbReference>
<evidence type="ECO:0000313" key="4">
    <source>
        <dbReference type="Proteomes" id="UP001152799"/>
    </source>
</evidence>
<feature type="transmembrane region" description="Helical" evidence="1">
    <location>
        <begin position="125"/>
        <end position="144"/>
    </location>
</feature>
<organism evidence="3 4">
    <name type="scientific">Ceutorhynchus assimilis</name>
    <name type="common">cabbage seed weevil</name>
    <dbReference type="NCBI Taxonomy" id="467358"/>
    <lineage>
        <taxon>Eukaryota</taxon>
        <taxon>Metazoa</taxon>
        <taxon>Ecdysozoa</taxon>
        <taxon>Arthropoda</taxon>
        <taxon>Hexapoda</taxon>
        <taxon>Insecta</taxon>
        <taxon>Pterygota</taxon>
        <taxon>Neoptera</taxon>
        <taxon>Endopterygota</taxon>
        <taxon>Coleoptera</taxon>
        <taxon>Polyphaga</taxon>
        <taxon>Cucujiformia</taxon>
        <taxon>Curculionidae</taxon>
        <taxon>Ceutorhynchinae</taxon>
        <taxon>Ceutorhynchus</taxon>
    </lineage>
</organism>
<name>A0A9N9QEI8_9CUCU</name>
<dbReference type="Proteomes" id="UP001152799">
    <property type="component" value="Chromosome 10"/>
</dbReference>
<protein>
    <recommendedName>
        <fullName evidence="2">Ig-like domain-containing protein</fullName>
    </recommendedName>
</protein>
<proteinExistence type="predicted"/>
<dbReference type="Gene3D" id="2.60.40.10">
    <property type="entry name" value="Immunoglobulins"/>
    <property type="match status" value="1"/>
</dbReference>
<dbReference type="PROSITE" id="PS50835">
    <property type="entry name" value="IG_LIKE"/>
    <property type="match status" value="1"/>
</dbReference>
<keyword evidence="1" id="KW-1133">Transmembrane helix</keyword>
<keyword evidence="1" id="KW-0812">Transmembrane</keyword>
<dbReference type="OrthoDB" id="10015491at2759"/>
<dbReference type="InterPro" id="IPR036179">
    <property type="entry name" value="Ig-like_dom_sf"/>
</dbReference>
<dbReference type="InterPro" id="IPR007110">
    <property type="entry name" value="Ig-like_dom"/>
</dbReference>
<dbReference type="SUPFAM" id="SSF48726">
    <property type="entry name" value="Immunoglobulin"/>
    <property type="match status" value="1"/>
</dbReference>
<feature type="domain" description="Ig-like" evidence="2">
    <location>
        <begin position="1"/>
        <end position="84"/>
    </location>
</feature>
<gene>
    <name evidence="3" type="ORF">CEUTPL_LOCUS2021</name>
</gene>
<dbReference type="AlphaFoldDB" id="A0A9N9QEI8"/>
<sequence>MNCKYDLEGEPLYDVKWYKDDKQFFGCKADGSVQEFPLDGVSTYHSNYAAIGSCPINLTKLSRNSGGKYKCEVSLDAPTFRTVSETRTFNFIQYSKRTQELKDISTEKIRSSFQNQTSSSSNGQMNSICTILHGYLLVIFMLLFF</sequence>
<evidence type="ECO:0000259" key="2">
    <source>
        <dbReference type="PROSITE" id="PS50835"/>
    </source>
</evidence>
<evidence type="ECO:0000256" key="1">
    <source>
        <dbReference type="SAM" id="Phobius"/>
    </source>
</evidence>
<dbReference type="PANTHER" id="PTHR21261:SF15">
    <property type="entry name" value="BEATEN PATH IIIA, ISOFORM D-RELATED"/>
    <property type="match status" value="1"/>
</dbReference>